<proteinExistence type="predicted"/>
<keyword evidence="3" id="KW-1185">Reference proteome</keyword>
<evidence type="ECO:0000313" key="2">
    <source>
        <dbReference type="EMBL" id="MBP5855855.1"/>
    </source>
</evidence>
<dbReference type="Proteomes" id="UP000672602">
    <property type="component" value="Unassembled WGS sequence"/>
</dbReference>
<evidence type="ECO:0000313" key="3">
    <source>
        <dbReference type="Proteomes" id="UP000672602"/>
    </source>
</evidence>
<reference evidence="2" key="1">
    <citation type="submission" date="2021-04" db="EMBL/GenBank/DDBJ databases">
        <authorList>
            <person name="Zhang D.-C."/>
        </authorList>
    </citation>
    <scope>NUCLEOTIDE SEQUENCE</scope>
    <source>
        <strain evidence="2">CGMCC 1.15697</strain>
    </source>
</reference>
<evidence type="ECO:0000256" key="1">
    <source>
        <dbReference type="SAM" id="MobiDB-lite"/>
    </source>
</evidence>
<dbReference type="RefSeq" id="WP_210680423.1">
    <property type="nucleotide sequence ID" value="NZ_JAGMWN010000001.1"/>
</dbReference>
<name>A0A8J7V117_9PROT</name>
<comment type="caution">
    <text evidence="2">The sequence shown here is derived from an EMBL/GenBank/DDBJ whole genome shotgun (WGS) entry which is preliminary data.</text>
</comment>
<gene>
    <name evidence="2" type="ORF">KAJ83_02465</name>
</gene>
<organism evidence="2 3">
    <name type="scientific">Marivibrio halodurans</name>
    <dbReference type="NCBI Taxonomy" id="2039722"/>
    <lineage>
        <taxon>Bacteria</taxon>
        <taxon>Pseudomonadati</taxon>
        <taxon>Pseudomonadota</taxon>
        <taxon>Alphaproteobacteria</taxon>
        <taxon>Rhodospirillales</taxon>
        <taxon>Rhodospirillaceae</taxon>
        <taxon>Marivibrio</taxon>
    </lineage>
</organism>
<dbReference type="EMBL" id="JAGMWN010000001">
    <property type="protein sequence ID" value="MBP5855855.1"/>
    <property type="molecule type" value="Genomic_DNA"/>
</dbReference>
<feature type="region of interest" description="Disordered" evidence="1">
    <location>
        <begin position="258"/>
        <end position="281"/>
    </location>
</feature>
<sequence>MTASARAIDMLGTLRATERLRGEQAQRALAEADARYGEGSALSTAVKAYVRERTSALGANPETVKAALDHANALARDPKTHAGMRANRTAFNRLTPDQKAAAKATRFEIERERRALMDPAIEAYKALGRTSRGEIARGHGPGNPAPGRQRAFDDKIDALAARIPDLTAREDDLPGVPHPDLDPGLARELGQDAARVLDGRERAADTALDIGMTVAGAAKAAIAFAANGGAKAGAARIVRHATKLVGEVRYAGRLSKAEQPKRFTGGSTARSGKTKMQGIVS</sequence>
<protein>
    <submittedName>
        <fullName evidence="2">Uncharacterized protein</fullName>
    </submittedName>
</protein>
<accession>A0A8J7V117</accession>
<dbReference type="AlphaFoldDB" id="A0A8J7V117"/>